<dbReference type="EMBL" id="CP101508">
    <property type="protein sequence ID" value="UTV26591.1"/>
    <property type="molecule type" value="Genomic_DNA"/>
</dbReference>
<dbReference type="InterPro" id="IPR014922">
    <property type="entry name" value="YdhG-like"/>
</dbReference>
<proteinExistence type="predicted"/>
<organism evidence="2 3">
    <name type="scientific">Photobacterium atrarenae</name>
    <dbReference type="NCBI Taxonomy" id="865757"/>
    <lineage>
        <taxon>Bacteria</taxon>
        <taxon>Pseudomonadati</taxon>
        <taxon>Pseudomonadota</taxon>
        <taxon>Gammaproteobacteria</taxon>
        <taxon>Vibrionales</taxon>
        <taxon>Vibrionaceae</taxon>
        <taxon>Photobacterium</taxon>
    </lineage>
</organism>
<dbReference type="Proteomes" id="UP001057998">
    <property type="component" value="Chromosome 1"/>
</dbReference>
<evidence type="ECO:0000313" key="3">
    <source>
        <dbReference type="Proteomes" id="UP001057998"/>
    </source>
</evidence>
<dbReference type="Pfam" id="PF08818">
    <property type="entry name" value="DUF1801"/>
    <property type="match status" value="1"/>
</dbReference>
<sequence length="140" mass="16041">MDKAVQIRFNDYPAAVQPLLDNLRSLIYQIAEEYALGEVEETLKWGEPSYTVTAGSPVRIDWKLKTPHHYYLFFNCQTKLVDTFRELYGEALVFQGNRAIVLNVAEPLPEPVLKHCLQLAMTYHKIKHQPLLGASPLNID</sequence>
<protein>
    <submittedName>
        <fullName evidence="2">DUF1801 domain-containing protein</fullName>
    </submittedName>
</protein>
<gene>
    <name evidence="2" type="ORF">NNL38_09440</name>
</gene>
<reference evidence="2" key="1">
    <citation type="submission" date="2022-07" db="EMBL/GenBank/DDBJ databases">
        <title>Genome sequencing of Photobacterium atrarenae GJH2-4.</title>
        <authorList>
            <person name="Park S.-J."/>
        </authorList>
    </citation>
    <scope>NUCLEOTIDE SEQUENCE</scope>
    <source>
        <strain evidence="2">GJH2-4</strain>
    </source>
</reference>
<dbReference type="RefSeq" id="WP_255387801.1">
    <property type="nucleotide sequence ID" value="NZ_CP101508.1"/>
</dbReference>
<name>A0ABY5GCL5_9GAMM</name>
<dbReference type="SUPFAM" id="SSF159888">
    <property type="entry name" value="YdhG-like"/>
    <property type="match status" value="1"/>
</dbReference>
<evidence type="ECO:0000259" key="1">
    <source>
        <dbReference type="Pfam" id="PF08818"/>
    </source>
</evidence>
<keyword evidence="3" id="KW-1185">Reference proteome</keyword>
<evidence type="ECO:0000313" key="2">
    <source>
        <dbReference type="EMBL" id="UTV26591.1"/>
    </source>
</evidence>
<feature type="domain" description="YdhG-like" evidence="1">
    <location>
        <begin position="17"/>
        <end position="121"/>
    </location>
</feature>
<accession>A0ABY5GCL5</accession>